<evidence type="ECO:0000313" key="3">
    <source>
        <dbReference type="Proteomes" id="UP000078386"/>
    </source>
</evidence>
<comment type="caution">
    <text evidence="2">The sequence shown here is derived from an EMBL/GenBank/DDBJ whole genome shotgun (WGS) entry which is preliminary data.</text>
</comment>
<organism evidence="2 3">
    <name type="scientific">Kluyvera georgiana ATCC 51603</name>
    <dbReference type="NCBI Taxonomy" id="1354264"/>
    <lineage>
        <taxon>Bacteria</taxon>
        <taxon>Pseudomonadati</taxon>
        <taxon>Pseudomonadota</taxon>
        <taxon>Gammaproteobacteria</taxon>
        <taxon>Enterobacterales</taxon>
        <taxon>Enterobacteriaceae</taxon>
        <taxon>Kluyvera</taxon>
    </lineage>
</organism>
<dbReference type="EMBL" id="LXEU01000066">
    <property type="protein sequence ID" value="OAT50120.1"/>
    <property type="molecule type" value="Genomic_DNA"/>
</dbReference>
<sequence>MEEQRQIFLHGPLGQRHLREILSAQFSGLILYPEPIWLISPWMSDFDVIDNRGGQWSFLDPSWGARMVSFQELLATAVNNGCPLRIVTREDTRSVVFIERLLTRLSPDHDMQYLYHENLHAKGLLTKHFFLKGSMNYTWSGANLNDEHLLFSTNNTVISDALIEFSGQYTFGDTHD</sequence>
<gene>
    <name evidence="2" type="ORF">M989_03285</name>
</gene>
<evidence type="ECO:0000259" key="1">
    <source>
        <dbReference type="Pfam" id="PF13091"/>
    </source>
</evidence>
<keyword evidence="3" id="KW-1185">Reference proteome</keyword>
<protein>
    <recommendedName>
        <fullName evidence="1">Phospholipase D-like domain-containing protein</fullName>
    </recommendedName>
</protein>
<dbReference type="InterPro" id="IPR025202">
    <property type="entry name" value="PLD-like_dom"/>
</dbReference>
<accession>A0A1B7JQE5</accession>
<proteinExistence type="predicted"/>
<dbReference type="AlphaFoldDB" id="A0A1B7JQE5"/>
<dbReference type="Gene3D" id="3.30.870.10">
    <property type="entry name" value="Endonuclease Chain A"/>
    <property type="match status" value="1"/>
</dbReference>
<dbReference type="NCBIfam" id="NF041068">
    <property type="entry name" value="DpdK"/>
    <property type="match status" value="1"/>
</dbReference>
<dbReference type="Proteomes" id="UP000078386">
    <property type="component" value="Unassembled WGS sequence"/>
</dbReference>
<dbReference type="Pfam" id="PF13091">
    <property type="entry name" value="PLDc_2"/>
    <property type="match status" value="1"/>
</dbReference>
<dbReference type="SUPFAM" id="SSF56024">
    <property type="entry name" value="Phospholipase D/nuclease"/>
    <property type="match status" value="1"/>
</dbReference>
<dbReference type="PATRIC" id="fig|1354264.4.peg.3420"/>
<evidence type="ECO:0000313" key="2">
    <source>
        <dbReference type="EMBL" id="OAT50120.1"/>
    </source>
</evidence>
<reference evidence="2 3" key="1">
    <citation type="submission" date="2016-04" db="EMBL/GenBank/DDBJ databases">
        <title>ATOL: Assembling a taxonomically balanced genome-scale reconstruction of the evolutionary history of the Enterobacteriaceae.</title>
        <authorList>
            <person name="Plunkett G.III."/>
            <person name="Neeno-Eckwall E.C."/>
            <person name="Glasner J.D."/>
            <person name="Perna N.T."/>
        </authorList>
    </citation>
    <scope>NUCLEOTIDE SEQUENCE [LARGE SCALE GENOMIC DNA]</scope>
    <source>
        <strain evidence="2 3">ATCC 51603</strain>
    </source>
</reference>
<name>A0A1B7JQE5_9ENTR</name>
<feature type="domain" description="Phospholipase D-like" evidence="1">
    <location>
        <begin position="72"/>
        <end position="165"/>
    </location>
</feature>
<dbReference type="RefSeq" id="WP_047053963.1">
    <property type="nucleotide sequence ID" value="NZ_LXEU01000066.1"/>
</dbReference>